<dbReference type="InterPro" id="IPR016039">
    <property type="entry name" value="Thiolase-like"/>
</dbReference>
<dbReference type="OrthoDB" id="9815506at2"/>
<comment type="subunit">
    <text evidence="13">Homodimer.</text>
</comment>
<evidence type="ECO:0000256" key="3">
    <source>
        <dbReference type="ARBA" id="ARBA00012333"/>
    </source>
</evidence>
<dbReference type="NCBIfam" id="TIGR00747">
    <property type="entry name" value="fabH"/>
    <property type="match status" value="1"/>
</dbReference>
<evidence type="ECO:0000256" key="4">
    <source>
        <dbReference type="ARBA" id="ARBA00022490"/>
    </source>
</evidence>
<proteinExistence type="inferred from homology"/>
<gene>
    <name evidence="16" type="primary">fabH_2</name>
    <name evidence="13" type="synonym">fabH</name>
    <name evidence="16" type="ORF">Pla163_21260</name>
</gene>
<keyword evidence="11 13" id="KW-0012">Acyltransferase</keyword>
<comment type="function">
    <text evidence="13">Catalyzes the condensation reaction of fatty acid synthesis by the addition to an acyl acceptor of two carbons from malonyl-ACP. Catalyzes the first condensation reaction which initiates fatty acid synthesis and may therefore play a role in governing the total rate of fatty acid production. Possesses both acetoacetyl-ACP synthase and acetyl transacylase activities. Its substrate specificity determines the biosynthesis of branched-chain and/or straight-chain of fatty acids.</text>
</comment>
<dbReference type="SUPFAM" id="SSF53901">
    <property type="entry name" value="Thiolase-like"/>
    <property type="match status" value="1"/>
</dbReference>
<dbReference type="NCBIfam" id="NF006829">
    <property type="entry name" value="PRK09352.1"/>
    <property type="match status" value="1"/>
</dbReference>
<evidence type="ECO:0000256" key="12">
    <source>
        <dbReference type="ARBA" id="ARBA00051096"/>
    </source>
</evidence>
<evidence type="ECO:0000259" key="14">
    <source>
        <dbReference type="Pfam" id="PF08541"/>
    </source>
</evidence>
<comment type="caution">
    <text evidence="13">Lacks conserved residue(s) required for the propagation of feature annotation.</text>
</comment>
<dbReference type="EC" id="2.3.1.180" evidence="3 13"/>
<dbReference type="InterPro" id="IPR004655">
    <property type="entry name" value="FabH"/>
</dbReference>
<evidence type="ECO:0000256" key="7">
    <source>
        <dbReference type="ARBA" id="ARBA00022832"/>
    </source>
</evidence>
<dbReference type="EMBL" id="CP036290">
    <property type="protein sequence ID" value="QDU85005.1"/>
    <property type="molecule type" value="Genomic_DNA"/>
</dbReference>
<evidence type="ECO:0000256" key="8">
    <source>
        <dbReference type="ARBA" id="ARBA00023098"/>
    </source>
</evidence>
<sequence length="329" mass="35149">MTNLKDVGIAGTGMYVPERVVKNSWFEEFLDTSDEWIVQRTGIDERRYAADDETTATMCVAAARQACENASLDPADLDAILIGTLTPDYPLPSTACLVQSELGAKNAMAMDLAAACSGFIYGTHLGRALISSGSAKNVLVLGAETLSRVIDFSDRGSCILFGDGAGAAILQPHADCGQGRIVRSELGADGSGFDNIIIPGGGSKRPQSAEVLESHAQFIHLKGREVFRFAVSTMGTLIERMIEGIPREQVSLVVPHQVNKRIIDAAVERIDLPLDRVAVNIERYANTSAATVPIALHEAVAQGRIEKGKYVVTVAFGAGMTWGASLIEW</sequence>
<feature type="active site" evidence="13">
    <location>
        <position position="286"/>
    </location>
</feature>
<dbReference type="Pfam" id="PF08541">
    <property type="entry name" value="ACP_syn_III_C"/>
    <property type="match status" value="1"/>
</dbReference>
<evidence type="ECO:0000256" key="5">
    <source>
        <dbReference type="ARBA" id="ARBA00022516"/>
    </source>
</evidence>
<dbReference type="HAMAP" id="MF_01815">
    <property type="entry name" value="FabH"/>
    <property type="match status" value="1"/>
</dbReference>
<evidence type="ECO:0000256" key="1">
    <source>
        <dbReference type="ARBA" id="ARBA00005194"/>
    </source>
</evidence>
<dbReference type="PANTHER" id="PTHR34069">
    <property type="entry name" value="3-OXOACYL-[ACYL-CARRIER-PROTEIN] SYNTHASE 3"/>
    <property type="match status" value="1"/>
</dbReference>
<name>A0A518D0N8_9BACT</name>
<feature type="active site" evidence="13">
    <location>
        <position position="116"/>
    </location>
</feature>
<organism evidence="16 17">
    <name type="scientific">Rohdeia mirabilis</name>
    <dbReference type="NCBI Taxonomy" id="2528008"/>
    <lineage>
        <taxon>Bacteria</taxon>
        <taxon>Pseudomonadati</taxon>
        <taxon>Planctomycetota</taxon>
        <taxon>Planctomycetia</taxon>
        <taxon>Planctomycetia incertae sedis</taxon>
        <taxon>Rohdeia</taxon>
    </lineage>
</organism>
<dbReference type="PANTHER" id="PTHR34069:SF2">
    <property type="entry name" value="BETA-KETOACYL-[ACYL-CARRIER-PROTEIN] SYNTHASE III"/>
    <property type="match status" value="1"/>
</dbReference>
<dbReference type="Proteomes" id="UP000319342">
    <property type="component" value="Chromosome"/>
</dbReference>
<dbReference type="Gene3D" id="3.40.47.10">
    <property type="match status" value="1"/>
</dbReference>
<comment type="catalytic activity">
    <reaction evidence="12">
        <text>malonyl-[ACP] + acetyl-CoA + H(+) = 3-oxobutanoyl-[ACP] + CO2 + CoA</text>
        <dbReference type="Rhea" id="RHEA:12080"/>
        <dbReference type="Rhea" id="RHEA-COMP:9623"/>
        <dbReference type="Rhea" id="RHEA-COMP:9625"/>
        <dbReference type="ChEBI" id="CHEBI:15378"/>
        <dbReference type="ChEBI" id="CHEBI:16526"/>
        <dbReference type="ChEBI" id="CHEBI:57287"/>
        <dbReference type="ChEBI" id="CHEBI:57288"/>
        <dbReference type="ChEBI" id="CHEBI:78449"/>
        <dbReference type="ChEBI" id="CHEBI:78450"/>
        <dbReference type="EC" id="2.3.1.180"/>
    </reaction>
    <physiologicalReaction direction="left-to-right" evidence="12">
        <dbReference type="Rhea" id="RHEA:12081"/>
    </physiologicalReaction>
</comment>
<dbReference type="GO" id="GO:0006633">
    <property type="term" value="P:fatty acid biosynthetic process"/>
    <property type="evidence" value="ECO:0007669"/>
    <property type="project" value="UniProtKB-UniRule"/>
</dbReference>
<evidence type="ECO:0000259" key="15">
    <source>
        <dbReference type="Pfam" id="PF08545"/>
    </source>
</evidence>
<dbReference type="InterPro" id="IPR013751">
    <property type="entry name" value="ACP_syn_III_N"/>
</dbReference>
<evidence type="ECO:0000256" key="10">
    <source>
        <dbReference type="ARBA" id="ARBA00023268"/>
    </source>
</evidence>
<keyword evidence="5 13" id="KW-0444">Lipid biosynthesis</keyword>
<keyword evidence="17" id="KW-1185">Reference proteome</keyword>
<evidence type="ECO:0000256" key="9">
    <source>
        <dbReference type="ARBA" id="ARBA00023160"/>
    </source>
</evidence>
<dbReference type="FunFam" id="3.40.47.10:FF:000004">
    <property type="entry name" value="3-oxoacyl-[acyl-carrier-protein] synthase 3"/>
    <property type="match status" value="1"/>
</dbReference>
<dbReference type="RefSeq" id="WP_145187555.1">
    <property type="nucleotide sequence ID" value="NZ_CP036290.1"/>
</dbReference>
<evidence type="ECO:0000313" key="16">
    <source>
        <dbReference type="EMBL" id="QDU85005.1"/>
    </source>
</evidence>
<comment type="domain">
    <text evidence="13">The last Arg residue of the ACP-binding site is essential for the weak association between ACP/AcpP and FabH.</text>
</comment>
<dbReference type="CDD" id="cd00830">
    <property type="entry name" value="KAS_III"/>
    <property type="match status" value="1"/>
</dbReference>
<dbReference type="GO" id="GO:0005737">
    <property type="term" value="C:cytoplasm"/>
    <property type="evidence" value="ECO:0007669"/>
    <property type="project" value="UniProtKB-SubCell"/>
</dbReference>
<dbReference type="GO" id="GO:0033818">
    <property type="term" value="F:beta-ketoacyl-acyl-carrier-protein synthase III activity"/>
    <property type="evidence" value="ECO:0007669"/>
    <property type="project" value="UniProtKB-UniRule"/>
</dbReference>
<evidence type="ECO:0000313" key="17">
    <source>
        <dbReference type="Proteomes" id="UP000319342"/>
    </source>
</evidence>
<dbReference type="Pfam" id="PF08545">
    <property type="entry name" value="ACP_syn_III"/>
    <property type="match status" value="1"/>
</dbReference>
<dbReference type="GO" id="GO:0004315">
    <property type="term" value="F:3-oxoacyl-[acyl-carrier-protein] synthase activity"/>
    <property type="evidence" value="ECO:0007669"/>
    <property type="project" value="InterPro"/>
</dbReference>
<keyword evidence="4 13" id="KW-0963">Cytoplasm</keyword>
<keyword evidence="9 13" id="KW-0275">Fatty acid biosynthesis</keyword>
<reference evidence="16 17" key="1">
    <citation type="submission" date="2019-02" db="EMBL/GenBank/DDBJ databases">
        <title>Deep-cultivation of Planctomycetes and their phenomic and genomic characterization uncovers novel biology.</title>
        <authorList>
            <person name="Wiegand S."/>
            <person name="Jogler M."/>
            <person name="Boedeker C."/>
            <person name="Pinto D."/>
            <person name="Vollmers J."/>
            <person name="Rivas-Marin E."/>
            <person name="Kohn T."/>
            <person name="Peeters S.H."/>
            <person name="Heuer A."/>
            <person name="Rast P."/>
            <person name="Oberbeckmann S."/>
            <person name="Bunk B."/>
            <person name="Jeske O."/>
            <person name="Meyerdierks A."/>
            <person name="Storesund J.E."/>
            <person name="Kallscheuer N."/>
            <person name="Luecker S."/>
            <person name="Lage O.M."/>
            <person name="Pohl T."/>
            <person name="Merkel B.J."/>
            <person name="Hornburger P."/>
            <person name="Mueller R.-W."/>
            <person name="Bruemmer F."/>
            <person name="Labrenz M."/>
            <person name="Spormann A.M."/>
            <person name="Op den Camp H."/>
            <person name="Overmann J."/>
            <person name="Amann R."/>
            <person name="Jetten M.S.M."/>
            <person name="Mascher T."/>
            <person name="Medema M.H."/>
            <person name="Devos D.P."/>
            <person name="Kaster A.-K."/>
            <person name="Ovreas L."/>
            <person name="Rohde M."/>
            <person name="Galperin M.Y."/>
            <person name="Jogler C."/>
        </authorList>
    </citation>
    <scope>NUCLEOTIDE SEQUENCE [LARGE SCALE GENOMIC DNA]</scope>
    <source>
        <strain evidence="16 17">Pla163</strain>
    </source>
</reference>
<accession>A0A518D0N8</accession>
<comment type="subcellular location">
    <subcellularLocation>
        <location evidence="13">Cytoplasm</location>
    </subcellularLocation>
</comment>
<dbReference type="AlphaFoldDB" id="A0A518D0N8"/>
<keyword evidence="8 13" id="KW-0443">Lipid metabolism</keyword>
<feature type="domain" description="Beta-ketoacyl-[acyl-carrier-protein] synthase III C-terminal" evidence="14">
    <location>
        <begin position="244"/>
        <end position="329"/>
    </location>
</feature>
<comment type="similarity">
    <text evidence="2 13">Belongs to the thiolase-like superfamily. FabH family.</text>
</comment>
<dbReference type="GO" id="GO:0044550">
    <property type="term" value="P:secondary metabolite biosynthetic process"/>
    <property type="evidence" value="ECO:0007669"/>
    <property type="project" value="TreeGrafter"/>
</dbReference>
<keyword evidence="10 13" id="KW-0511">Multifunctional enzyme</keyword>
<keyword evidence="7 13" id="KW-0276">Fatty acid metabolism</keyword>
<feature type="domain" description="Beta-ketoacyl-[acyl-carrier-protein] synthase III N-terminal" evidence="15">
    <location>
        <begin position="110"/>
        <end position="190"/>
    </location>
</feature>
<comment type="pathway">
    <text evidence="1 13">Lipid metabolism; fatty acid biosynthesis.</text>
</comment>
<evidence type="ECO:0000256" key="6">
    <source>
        <dbReference type="ARBA" id="ARBA00022679"/>
    </source>
</evidence>
<evidence type="ECO:0000256" key="11">
    <source>
        <dbReference type="ARBA" id="ARBA00023315"/>
    </source>
</evidence>
<evidence type="ECO:0000256" key="13">
    <source>
        <dbReference type="HAMAP-Rule" id="MF_01815"/>
    </source>
</evidence>
<dbReference type="InterPro" id="IPR013747">
    <property type="entry name" value="ACP_syn_III_C"/>
</dbReference>
<evidence type="ECO:0000256" key="2">
    <source>
        <dbReference type="ARBA" id="ARBA00008642"/>
    </source>
</evidence>
<feature type="active site" evidence="13">
    <location>
        <position position="256"/>
    </location>
</feature>
<keyword evidence="6 13" id="KW-0808">Transferase</keyword>
<protein>
    <recommendedName>
        <fullName evidence="3 13">Beta-ketoacyl-[acyl-carrier-protein] synthase III</fullName>
        <shortName evidence="13">Beta-ketoacyl-ACP synthase III</shortName>
        <shortName evidence="13">KAS III</shortName>
        <ecNumber evidence="3 13">2.3.1.180</ecNumber>
    </recommendedName>
    <alternativeName>
        <fullName evidence="13">3-oxoacyl-[acyl-carrier-protein] synthase 3</fullName>
    </alternativeName>
    <alternativeName>
        <fullName evidence="13">3-oxoacyl-[acyl-carrier-protein] synthase III</fullName>
    </alternativeName>
</protein>
<dbReference type="UniPathway" id="UPA00094"/>